<evidence type="ECO:0000313" key="5">
    <source>
        <dbReference type="Proteomes" id="UP001334248"/>
    </source>
</evidence>
<feature type="chain" id="PRO_5045869308" description="DUF7371 domain-containing protein" evidence="2">
    <location>
        <begin position="19"/>
        <end position="619"/>
    </location>
</feature>
<dbReference type="Pfam" id="PF24086">
    <property type="entry name" value="DUF7371"/>
    <property type="match status" value="1"/>
</dbReference>
<feature type="compositionally biased region" description="Polar residues" evidence="1">
    <location>
        <begin position="322"/>
        <end position="347"/>
    </location>
</feature>
<evidence type="ECO:0000259" key="3">
    <source>
        <dbReference type="Pfam" id="PF24086"/>
    </source>
</evidence>
<proteinExistence type="predicted"/>
<accession>A0ABR0RAE2</accession>
<feature type="signal peptide" evidence="2">
    <location>
        <begin position="1"/>
        <end position="18"/>
    </location>
</feature>
<dbReference type="Proteomes" id="UP001334248">
    <property type="component" value="Unassembled WGS sequence"/>
</dbReference>
<comment type="caution">
    <text evidence="4">The sequence shown here is derived from an EMBL/GenBank/DDBJ whole genome shotgun (WGS) entry which is preliminary data.</text>
</comment>
<dbReference type="EMBL" id="JAVHJV010000016">
    <property type="protein sequence ID" value="KAK5937589.1"/>
    <property type="molecule type" value="Genomic_DNA"/>
</dbReference>
<dbReference type="InterPro" id="IPR055795">
    <property type="entry name" value="DUF7371"/>
</dbReference>
<evidence type="ECO:0000256" key="2">
    <source>
        <dbReference type="SAM" id="SignalP"/>
    </source>
</evidence>
<feature type="compositionally biased region" description="Polar residues" evidence="1">
    <location>
        <begin position="287"/>
        <end position="315"/>
    </location>
</feature>
<keyword evidence="5" id="KW-1185">Reference proteome</keyword>
<evidence type="ECO:0000256" key="1">
    <source>
        <dbReference type="SAM" id="MobiDB-lite"/>
    </source>
</evidence>
<feature type="region of interest" description="Disordered" evidence="1">
    <location>
        <begin position="276"/>
        <end position="361"/>
    </location>
</feature>
<evidence type="ECO:0000313" key="4">
    <source>
        <dbReference type="EMBL" id="KAK5937589.1"/>
    </source>
</evidence>
<dbReference type="RefSeq" id="XP_064725679.1">
    <property type="nucleotide sequence ID" value="XM_064878600.1"/>
</dbReference>
<reference evidence="4 5" key="1">
    <citation type="journal article" date="2023" name="Res Sq">
        <title>Genomic and morphological characterization of Knufia obscura isolated from the Mars 2020 spacecraft assembly facility.</title>
        <authorList>
            <person name="Chander A.M."/>
            <person name="Teixeira M.M."/>
            <person name="Singh N.K."/>
            <person name="Williams M.P."/>
            <person name="Parker C.W."/>
            <person name="Leo P."/>
            <person name="Stajich J.E."/>
            <person name="Torok T."/>
            <person name="Tighe S."/>
            <person name="Mason C.E."/>
            <person name="Venkateswaran K."/>
        </authorList>
    </citation>
    <scope>NUCLEOTIDE SEQUENCE [LARGE SCALE GENOMIC DNA]</scope>
    <source>
        <strain evidence="4 5">CCFEE 5817</strain>
    </source>
</reference>
<organism evidence="4 5">
    <name type="scientific">Knufia obscura</name>
    <dbReference type="NCBI Taxonomy" id="1635080"/>
    <lineage>
        <taxon>Eukaryota</taxon>
        <taxon>Fungi</taxon>
        <taxon>Dikarya</taxon>
        <taxon>Ascomycota</taxon>
        <taxon>Pezizomycotina</taxon>
        <taxon>Eurotiomycetes</taxon>
        <taxon>Chaetothyriomycetidae</taxon>
        <taxon>Chaetothyriales</taxon>
        <taxon>Trichomeriaceae</taxon>
        <taxon>Knufia</taxon>
    </lineage>
</organism>
<keyword evidence="2" id="KW-0732">Signal</keyword>
<name>A0ABR0RAE2_9EURO</name>
<dbReference type="GeneID" id="90003658"/>
<sequence length="619" mass="64894">MLSHSLQLLLAAGTAVNAAVIAPGKIAQAPSRGVNQHAAVQLLSPNTELRTCELDKSSMCPPPATVTVTTILPAVTIVNGDPSSIASSFSYASGIDSIVYQNSIEDRPTGNPPETTSIPFTHTAEGPAIVGTDDPNDSTDIYHFASTGEAPVATTTIWFPPADPVTAPVPNARGPSGNETTTATATSTDYASLDTDHDGKVTITTYLSTSTVYDLGRPTAPPSNLSITARDLQKRQTCSMIFAHISGQWASWCNNWDGSTVVSHTTYNATTVLTSVVGASPPPESVYNPSHTTEVSPGVTIQTSPAEEPTLTSVPASIFPSPATSPEQSTSTPGSTSVEGPISTSYPVSLPGPPTSSSEVAPGATSIVVTASVVVTYPLTTVTQTYDSEPSSTSSTPAASSGCGQVGEFIISFDDLPAYSTSNPNDTASPPIFAPYDHFYWSQGYGYGSPPKTPYTSQVNRTNRIAIYNPASEKANVNPAGQGRELPGSFGAGDRFWNSVYWFDAKSVYVGCNDTTVPCDVFVTGYRWHPADSPGAAKSEGHEQYAFAEKHTIEPPACGNGLCNMTQITIDPAKFSGLSTINFYANQGGTTSGFYLDSFDATWTNSTCDAGLERTTSRK</sequence>
<gene>
    <name evidence="4" type="ORF">PMZ80_010209</name>
</gene>
<feature type="domain" description="DUF7371" evidence="3">
    <location>
        <begin position="406"/>
        <end position="614"/>
    </location>
</feature>
<protein>
    <recommendedName>
        <fullName evidence="3">DUF7371 domain-containing protein</fullName>
    </recommendedName>
</protein>